<sequence>MSFRDDWPKMPDDSDFDGKQLFALVRSGNSPFHGVWDVNLLIQEIEENLGAEVIDIPAIFKGSNNYGFHLKLSSRPDIVARLARGDINMPNYDGFPIQVQVPEVKFEIAVYELLRSEPNILASRLLYHRIPVQHVGPR</sequence>
<evidence type="ECO:0000313" key="2">
    <source>
        <dbReference type="Proteomes" id="UP000799757"/>
    </source>
</evidence>
<protein>
    <submittedName>
        <fullName evidence="1">Uncharacterized protein</fullName>
    </submittedName>
</protein>
<proteinExistence type="predicted"/>
<reference evidence="1" key="1">
    <citation type="journal article" date="2020" name="Stud. Mycol.">
        <title>101 Dothideomycetes genomes: a test case for predicting lifestyles and emergence of pathogens.</title>
        <authorList>
            <person name="Haridas S."/>
            <person name="Albert R."/>
            <person name="Binder M."/>
            <person name="Bloem J."/>
            <person name="Labutti K."/>
            <person name="Salamov A."/>
            <person name="Andreopoulos B."/>
            <person name="Baker S."/>
            <person name="Barry K."/>
            <person name="Bills G."/>
            <person name="Bluhm B."/>
            <person name="Cannon C."/>
            <person name="Castanera R."/>
            <person name="Culley D."/>
            <person name="Daum C."/>
            <person name="Ezra D."/>
            <person name="Gonzalez J."/>
            <person name="Henrissat B."/>
            <person name="Kuo A."/>
            <person name="Liang C."/>
            <person name="Lipzen A."/>
            <person name="Lutzoni F."/>
            <person name="Magnuson J."/>
            <person name="Mondo S."/>
            <person name="Nolan M."/>
            <person name="Ohm R."/>
            <person name="Pangilinan J."/>
            <person name="Park H.-J."/>
            <person name="Ramirez L."/>
            <person name="Alfaro M."/>
            <person name="Sun H."/>
            <person name="Tritt A."/>
            <person name="Yoshinaga Y."/>
            <person name="Zwiers L.-H."/>
            <person name="Turgeon B."/>
            <person name="Goodwin S."/>
            <person name="Spatafora J."/>
            <person name="Crous P."/>
            <person name="Grigoriev I."/>
        </authorList>
    </citation>
    <scope>NUCLEOTIDE SEQUENCE</scope>
    <source>
        <strain evidence="1">CBS 109.77</strain>
    </source>
</reference>
<dbReference type="EMBL" id="MU001912">
    <property type="protein sequence ID" value="KAF2793863.1"/>
    <property type="molecule type" value="Genomic_DNA"/>
</dbReference>
<evidence type="ECO:0000313" key="1">
    <source>
        <dbReference type="EMBL" id="KAF2793863.1"/>
    </source>
</evidence>
<accession>A0A6A6XCX0</accession>
<organism evidence="1 2">
    <name type="scientific">Melanomma pulvis-pyrius CBS 109.77</name>
    <dbReference type="NCBI Taxonomy" id="1314802"/>
    <lineage>
        <taxon>Eukaryota</taxon>
        <taxon>Fungi</taxon>
        <taxon>Dikarya</taxon>
        <taxon>Ascomycota</taxon>
        <taxon>Pezizomycotina</taxon>
        <taxon>Dothideomycetes</taxon>
        <taxon>Pleosporomycetidae</taxon>
        <taxon>Pleosporales</taxon>
        <taxon>Melanommataceae</taxon>
        <taxon>Melanomma</taxon>
    </lineage>
</organism>
<gene>
    <name evidence="1" type="ORF">K505DRAFT_243428</name>
</gene>
<name>A0A6A6XCX0_9PLEO</name>
<dbReference type="Proteomes" id="UP000799757">
    <property type="component" value="Unassembled WGS sequence"/>
</dbReference>
<keyword evidence="2" id="KW-1185">Reference proteome</keyword>
<dbReference type="OrthoDB" id="3941923at2759"/>
<dbReference type="AlphaFoldDB" id="A0A6A6XCX0"/>
<feature type="non-terminal residue" evidence="1">
    <location>
        <position position="138"/>
    </location>
</feature>